<dbReference type="Pfam" id="PF13193">
    <property type="entry name" value="AMP-binding_C"/>
    <property type="match status" value="1"/>
</dbReference>
<proteinExistence type="inferred from homology"/>
<dbReference type="InterPro" id="IPR020845">
    <property type="entry name" value="AMP-binding_CS"/>
</dbReference>
<dbReference type="InterPro" id="IPR000873">
    <property type="entry name" value="AMP-dep_synth/lig_dom"/>
</dbReference>
<evidence type="ECO:0000313" key="9">
    <source>
        <dbReference type="Proteomes" id="UP000280346"/>
    </source>
</evidence>
<keyword evidence="2 8" id="KW-0436">Ligase</keyword>
<evidence type="ECO:0000259" key="7">
    <source>
        <dbReference type="Pfam" id="PF13193"/>
    </source>
</evidence>
<feature type="domain" description="AMP-dependent synthetase/ligase" evidence="6">
    <location>
        <begin position="9"/>
        <end position="369"/>
    </location>
</feature>
<sequence length="514" mass="56457">MNIATWLYASATATPDAPAIFHGEALHATYGAFAERSRRLAAALTETYGVKPGDRVALFLKNGPDYLEILYAVWWAGGVTVPVNNKLHPKEVAWIVEASGSSVVFTDDGALHEACTLPGSCAEVGIRSPEYRAMLETAATADKPHPTRKDDVAWLFYTSGTTGRPKGVMLTHWNLAVMTFCYGLDVDRVEPTDQALYAAPLSHGAGLYNFAYVRVGARHVVPVSQGFDPEEIIGLARHHRRLSFFAAPTMVKRLTETSRALGYDGDGIKLVVYGGGPMYAADIDDALSVLGPRFVQIYGQGESPMTISVLPRHVVADESHPRWRERRASVGYAQACIAIRIVDDDLREVPAGTPGEILVSGDTVMKGYWNNEEATDQTIVDGWLRTGDIGRLDGDGFLTLTDRSKDVIISGGTNIYPREVEEVLARHPAILEVSVIGVPEPEWGEQVVAFVVRRDGMACGIDDLESWCRAEIASFKKPKHYVFRDELPKNSYGKILKTALRDEFSKQRPLTRHA</sequence>
<dbReference type="PROSITE" id="PS00455">
    <property type="entry name" value="AMP_BINDING"/>
    <property type="match status" value="1"/>
</dbReference>
<dbReference type="PANTHER" id="PTHR43201">
    <property type="entry name" value="ACYL-COA SYNTHETASE"/>
    <property type="match status" value="1"/>
</dbReference>
<accession>A0A3S0WZM6</accession>
<dbReference type="Gene3D" id="3.40.50.12780">
    <property type="entry name" value="N-terminal domain of ligase-like"/>
    <property type="match status" value="1"/>
</dbReference>
<evidence type="ECO:0000256" key="5">
    <source>
        <dbReference type="ARBA" id="ARBA00067668"/>
    </source>
</evidence>
<dbReference type="RefSeq" id="WP_126997628.1">
    <property type="nucleotide sequence ID" value="NZ_JBNPXW010000005.1"/>
</dbReference>
<protein>
    <recommendedName>
        <fullName evidence="5">3-methylmercaptopropionyl-CoA ligase</fullName>
        <ecNumber evidence="4">6.2.1.44</ecNumber>
    </recommendedName>
</protein>
<evidence type="ECO:0000313" key="8">
    <source>
        <dbReference type="EMBL" id="RUQ72052.1"/>
    </source>
</evidence>
<dbReference type="GO" id="GO:0006631">
    <property type="term" value="P:fatty acid metabolic process"/>
    <property type="evidence" value="ECO:0007669"/>
    <property type="project" value="TreeGrafter"/>
</dbReference>
<dbReference type="InterPro" id="IPR042099">
    <property type="entry name" value="ANL_N_sf"/>
</dbReference>
<dbReference type="SUPFAM" id="SSF56801">
    <property type="entry name" value="Acetyl-CoA synthetase-like"/>
    <property type="match status" value="1"/>
</dbReference>
<dbReference type="InterPro" id="IPR025110">
    <property type="entry name" value="AMP-bd_C"/>
</dbReference>
<dbReference type="PRINTS" id="PR00154">
    <property type="entry name" value="AMPBINDING"/>
</dbReference>
<dbReference type="Gene3D" id="3.30.300.30">
    <property type="match status" value="1"/>
</dbReference>
<dbReference type="FunFam" id="3.30.300.30:FF:000008">
    <property type="entry name" value="2,3-dihydroxybenzoate-AMP ligase"/>
    <property type="match status" value="1"/>
</dbReference>
<organism evidence="8 9">
    <name type="scientific">Azospirillum doebereinerae</name>
    <dbReference type="NCBI Taxonomy" id="92933"/>
    <lineage>
        <taxon>Bacteria</taxon>
        <taxon>Pseudomonadati</taxon>
        <taxon>Pseudomonadota</taxon>
        <taxon>Alphaproteobacteria</taxon>
        <taxon>Rhodospirillales</taxon>
        <taxon>Azospirillaceae</taxon>
        <taxon>Azospirillum</taxon>
    </lineage>
</organism>
<evidence type="ECO:0000256" key="3">
    <source>
        <dbReference type="ARBA" id="ARBA00051915"/>
    </source>
</evidence>
<dbReference type="InterPro" id="IPR045851">
    <property type="entry name" value="AMP-bd_C_sf"/>
</dbReference>
<dbReference type="Proteomes" id="UP000280346">
    <property type="component" value="Unassembled WGS sequence"/>
</dbReference>
<comment type="catalytic activity">
    <reaction evidence="3">
        <text>3-(methylsulfanyl)propanoate + ATP + CoA = 3-(methylsulfanyl)propanoyl-CoA + AMP + diphosphate</text>
        <dbReference type="Rhea" id="RHEA:43052"/>
        <dbReference type="ChEBI" id="CHEBI:30616"/>
        <dbReference type="ChEBI" id="CHEBI:33019"/>
        <dbReference type="ChEBI" id="CHEBI:49016"/>
        <dbReference type="ChEBI" id="CHEBI:57287"/>
        <dbReference type="ChEBI" id="CHEBI:82815"/>
        <dbReference type="ChEBI" id="CHEBI:456215"/>
        <dbReference type="EC" id="6.2.1.44"/>
    </reaction>
    <physiologicalReaction direction="left-to-right" evidence="3">
        <dbReference type="Rhea" id="RHEA:43053"/>
    </physiologicalReaction>
</comment>
<dbReference type="EC" id="6.2.1.44" evidence="4"/>
<keyword evidence="9" id="KW-1185">Reference proteome</keyword>
<evidence type="ECO:0000256" key="2">
    <source>
        <dbReference type="ARBA" id="ARBA00022598"/>
    </source>
</evidence>
<comment type="similarity">
    <text evidence="1">Belongs to the ATP-dependent AMP-binding enzyme family.</text>
</comment>
<comment type="caution">
    <text evidence="8">The sequence shown here is derived from an EMBL/GenBank/DDBJ whole genome shotgun (WGS) entry which is preliminary data.</text>
</comment>
<dbReference type="EMBL" id="RZIJ01000007">
    <property type="protein sequence ID" value="RUQ72052.1"/>
    <property type="molecule type" value="Genomic_DNA"/>
</dbReference>
<evidence type="ECO:0000259" key="6">
    <source>
        <dbReference type="Pfam" id="PF00501"/>
    </source>
</evidence>
<evidence type="ECO:0000256" key="1">
    <source>
        <dbReference type="ARBA" id="ARBA00006432"/>
    </source>
</evidence>
<name>A0A3S0WZM6_9PROT</name>
<dbReference type="GO" id="GO:0031956">
    <property type="term" value="F:medium-chain fatty acid-CoA ligase activity"/>
    <property type="evidence" value="ECO:0007669"/>
    <property type="project" value="TreeGrafter"/>
</dbReference>
<dbReference type="AlphaFoldDB" id="A0A3S0WZM6"/>
<dbReference type="PANTHER" id="PTHR43201:SF5">
    <property type="entry name" value="MEDIUM-CHAIN ACYL-COA LIGASE ACSF2, MITOCHONDRIAL"/>
    <property type="match status" value="1"/>
</dbReference>
<reference evidence="8 9" key="1">
    <citation type="submission" date="2018-12" db="EMBL/GenBank/DDBJ databases">
        <authorList>
            <person name="Yang Y."/>
        </authorList>
    </citation>
    <scope>NUCLEOTIDE SEQUENCE [LARGE SCALE GENOMIC DNA]</scope>
    <source>
        <strain evidence="8 9">GSF71</strain>
    </source>
</reference>
<dbReference type="OrthoDB" id="9803968at2"/>
<gene>
    <name evidence="8" type="ORF">EJ913_10780</name>
</gene>
<dbReference type="InterPro" id="IPR020459">
    <property type="entry name" value="AMP-binding"/>
</dbReference>
<feature type="domain" description="AMP-binding enzyme C-terminal" evidence="7">
    <location>
        <begin position="419"/>
        <end position="494"/>
    </location>
</feature>
<evidence type="ECO:0000256" key="4">
    <source>
        <dbReference type="ARBA" id="ARBA00066616"/>
    </source>
</evidence>
<dbReference type="Pfam" id="PF00501">
    <property type="entry name" value="AMP-binding"/>
    <property type="match status" value="1"/>
</dbReference>